<comment type="caution">
    <text evidence="2">The sequence shown here is derived from an EMBL/GenBank/DDBJ whole genome shotgun (WGS) entry which is preliminary data.</text>
</comment>
<dbReference type="SMART" id="SM00530">
    <property type="entry name" value="HTH_XRE"/>
    <property type="match status" value="1"/>
</dbReference>
<dbReference type="CDD" id="cd00093">
    <property type="entry name" value="HTH_XRE"/>
    <property type="match status" value="1"/>
</dbReference>
<protein>
    <submittedName>
        <fullName evidence="2">Transcriptional regulator</fullName>
    </submittedName>
</protein>
<dbReference type="eggNOG" id="COG1396">
    <property type="taxonomic scope" value="Bacteria"/>
</dbReference>
<dbReference type="GO" id="GO:0003677">
    <property type="term" value="F:DNA binding"/>
    <property type="evidence" value="ECO:0007669"/>
    <property type="project" value="InterPro"/>
</dbReference>
<sequence length="289" mass="32124">MKISLGWIGQAIVGSQLSWYKIGFYTGTKAAMSPDAARLLGQFIRAHRERLAPPARAFGRRRTPGWRREELADAAGVSMTWVTFLEQGRQVSASANALARLAQALQLTAAERATLFELAGRRDPELLDPPAGELAGELLALPGLMAVPAYLLDRCWDLKAWNSGAENLFAGWLDQSAERYNLLEFVFLAPLARTLIADWPVRAQRLVAEFRSDFACHPADQPLQERVEELSAASQEFSRCWQAQAVQYREGGERSFFRGAVEQRFMQSTLVPSAAKDCKLVCLQPLNQA</sequence>
<dbReference type="Pfam" id="PF17765">
    <property type="entry name" value="MLTR_LBD"/>
    <property type="match status" value="1"/>
</dbReference>
<evidence type="ECO:0000313" key="3">
    <source>
        <dbReference type="Proteomes" id="UP000006755"/>
    </source>
</evidence>
<reference evidence="2 3" key="1">
    <citation type="journal article" date="2012" name="J. Bacteriol.">
        <title>Genome Sequence of Gallaecimonas xiamenensis Type Strain 3-C-1.</title>
        <authorList>
            <person name="Lai Q."/>
            <person name="Wang L."/>
            <person name="Wang W."/>
            <person name="Shao Z."/>
        </authorList>
    </citation>
    <scope>NUCLEOTIDE SEQUENCE [LARGE SCALE GENOMIC DNA]</scope>
    <source>
        <strain evidence="2 3">3-C-1</strain>
    </source>
</reference>
<dbReference type="Gene3D" id="1.10.260.40">
    <property type="entry name" value="lambda repressor-like DNA-binding domains"/>
    <property type="match status" value="1"/>
</dbReference>
<evidence type="ECO:0000313" key="2">
    <source>
        <dbReference type="EMBL" id="EKE72986.1"/>
    </source>
</evidence>
<dbReference type="PANTHER" id="PTHR35010:SF2">
    <property type="entry name" value="BLL4672 PROTEIN"/>
    <property type="match status" value="1"/>
</dbReference>
<dbReference type="AlphaFoldDB" id="K2IRU7"/>
<dbReference type="SUPFAM" id="SSF47413">
    <property type="entry name" value="lambda repressor-like DNA-binding domains"/>
    <property type="match status" value="1"/>
</dbReference>
<feature type="domain" description="HTH cro/C1-type" evidence="1">
    <location>
        <begin position="65"/>
        <end position="112"/>
    </location>
</feature>
<organism evidence="2 3">
    <name type="scientific">Gallaecimonas xiamenensis 3-C-1</name>
    <dbReference type="NCBI Taxonomy" id="745411"/>
    <lineage>
        <taxon>Bacteria</taxon>
        <taxon>Pseudomonadati</taxon>
        <taxon>Pseudomonadota</taxon>
        <taxon>Gammaproteobacteria</taxon>
        <taxon>Enterobacterales</taxon>
        <taxon>Gallaecimonadaceae</taxon>
        <taxon>Gallaecimonas</taxon>
    </lineage>
</organism>
<dbReference type="Proteomes" id="UP000006755">
    <property type="component" value="Unassembled WGS sequence"/>
</dbReference>
<evidence type="ECO:0000259" key="1">
    <source>
        <dbReference type="PROSITE" id="PS50943"/>
    </source>
</evidence>
<dbReference type="STRING" id="745411.B3C1_10232"/>
<dbReference type="EMBL" id="AMRI01000013">
    <property type="protein sequence ID" value="EKE72986.1"/>
    <property type="molecule type" value="Genomic_DNA"/>
</dbReference>
<dbReference type="Gene3D" id="3.30.450.180">
    <property type="match status" value="1"/>
</dbReference>
<dbReference type="PANTHER" id="PTHR35010">
    <property type="entry name" value="BLL4672 PROTEIN-RELATED"/>
    <property type="match status" value="1"/>
</dbReference>
<dbReference type="InterPro" id="IPR010982">
    <property type="entry name" value="Lambda_DNA-bd_dom_sf"/>
</dbReference>
<gene>
    <name evidence="2" type="ORF">B3C1_10232</name>
</gene>
<dbReference type="InterPro" id="IPR001387">
    <property type="entry name" value="Cro/C1-type_HTH"/>
</dbReference>
<dbReference type="Pfam" id="PF13560">
    <property type="entry name" value="HTH_31"/>
    <property type="match status" value="1"/>
</dbReference>
<dbReference type="InterPro" id="IPR041413">
    <property type="entry name" value="MLTR_LBD"/>
</dbReference>
<dbReference type="PROSITE" id="PS50943">
    <property type="entry name" value="HTH_CROC1"/>
    <property type="match status" value="1"/>
</dbReference>
<keyword evidence="3" id="KW-1185">Reference proteome</keyword>
<accession>K2IRU7</accession>
<dbReference type="PATRIC" id="fig|745411.4.peg.2007"/>
<name>K2IRU7_9GAMM</name>
<proteinExistence type="predicted"/>